<keyword evidence="1 6" id="KW-0808">Transferase</keyword>
<evidence type="ECO:0000313" key="6">
    <source>
        <dbReference type="EMBL" id="MBD7953431.1"/>
    </source>
</evidence>
<dbReference type="PANTHER" id="PTHR47690:SF1">
    <property type="entry name" value="GLUCOKINASE"/>
    <property type="match status" value="1"/>
</dbReference>
<protein>
    <submittedName>
        <fullName evidence="6">Glucokinase</fullName>
        <ecNumber evidence="6">2.7.1.2</ecNumber>
    </submittedName>
</protein>
<keyword evidence="4" id="KW-0067">ATP-binding</keyword>
<dbReference type="GO" id="GO:0004340">
    <property type="term" value="F:glucokinase activity"/>
    <property type="evidence" value="ECO:0007669"/>
    <property type="project" value="UniProtKB-EC"/>
</dbReference>
<accession>A0A8X8FPD4</accession>
<comment type="caution">
    <text evidence="6">The sequence shown here is derived from an EMBL/GenBank/DDBJ whole genome shotgun (WGS) entry which is preliminary data.</text>
</comment>
<dbReference type="InterPro" id="IPR003836">
    <property type="entry name" value="Glucokinase"/>
</dbReference>
<dbReference type="GO" id="GO:0005524">
    <property type="term" value="F:ATP binding"/>
    <property type="evidence" value="ECO:0007669"/>
    <property type="project" value="UniProtKB-KW"/>
</dbReference>
<dbReference type="SUPFAM" id="SSF53067">
    <property type="entry name" value="Actin-like ATPase domain"/>
    <property type="match status" value="1"/>
</dbReference>
<comment type="similarity">
    <text evidence="5">Belongs to the bacterial glucokinase family.</text>
</comment>
<dbReference type="EMBL" id="JACSQS010000003">
    <property type="protein sequence ID" value="MBD7953431.1"/>
    <property type="molecule type" value="Genomic_DNA"/>
</dbReference>
<evidence type="ECO:0000256" key="1">
    <source>
        <dbReference type="ARBA" id="ARBA00022679"/>
    </source>
</evidence>
<evidence type="ECO:0000256" key="5">
    <source>
        <dbReference type="RuleBase" id="RU004046"/>
    </source>
</evidence>
<dbReference type="GO" id="GO:0005829">
    <property type="term" value="C:cytosol"/>
    <property type="evidence" value="ECO:0007669"/>
    <property type="project" value="TreeGrafter"/>
</dbReference>
<dbReference type="InterPro" id="IPR050201">
    <property type="entry name" value="Bacterial_glucokinase"/>
</dbReference>
<dbReference type="AlphaFoldDB" id="A0A8X8FPD4"/>
<proteinExistence type="inferred from homology"/>
<dbReference type="PANTHER" id="PTHR47690">
    <property type="entry name" value="GLUCOKINASE"/>
    <property type="match status" value="1"/>
</dbReference>
<dbReference type="Gene3D" id="3.30.420.40">
    <property type="match status" value="1"/>
</dbReference>
<keyword evidence="7" id="KW-1185">Reference proteome</keyword>
<evidence type="ECO:0000256" key="3">
    <source>
        <dbReference type="ARBA" id="ARBA00022777"/>
    </source>
</evidence>
<evidence type="ECO:0000313" key="7">
    <source>
        <dbReference type="Proteomes" id="UP000636938"/>
    </source>
</evidence>
<evidence type="ECO:0000256" key="2">
    <source>
        <dbReference type="ARBA" id="ARBA00022741"/>
    </source>
</evidence>
<reference evidence="6 7" key="1">
    <citation type="submission" date="2020-08" db="EMBL/GenBank/DDBJ databases">
        <title>A Genomic Blueprint of the Chicken Gut Microbiome.</title>
        <authorList>
            <person name="Gilroy R."/>
            <person name="Ravi A."/>
            <person name="Getino M."/>
            <person name="Pursley I."/>
            <person name="Horton D.L."/>
            <person name="Alikhan N.-F."/>
            <person name="Baker D."/>
            <person name="Gharbi K."/>
            <person name="Hall N."/>
            <person name="Watson M."/>
            <person name="Adriaenssens E.M."/>
            <person name="Foster-Nyarko E."/>
            <person name="Jarju S."/>
            <person name="Secka A."/>
            <person name="Antonio M."/>
            <person name="Oren A."/>
            <person name="Chaudhuri R."/>
            <person name="La Ragione R.M."/>
            <person name="Hildebrand F."/>
            <person name="Pallen M.J."/>
        </authorList>
    </citation>
    <scope>NUCLEOTIDE SEQUENCE [LARGE SCALE GENOMIC DNA]</scope>
    <source>
        <strain evidence="6 7">Sa5BUN4</strain>
    </source>
</reference>
<evidence type="ECO:0000256" key="4">
    <source>
        <dbReference type="ARBA" id="ARBA00022840"/>
    </source>
</evidence>
<dbReference type="NCBIfam" id="NF009073">
    <property type="entry name" value="PRK12408.1"/>
    <property type="match status" value="1"/>
</dbReference>
<dbReference type="CDD" id="cd24008">
    <property type="entry name" value="ASKHA_NBD_GLK"/>
    <property type="match status" value="1"/>
</dbReference>
<organism evidence="6 7">
    <name type="scientific">Stenotrophomonas lacuserhaii</name>
    <dbReference type="NCBI Taxonomy" id="2760084"/>
    <lineage>
        <taxon>Bacteria</taxon>
        <taxon>Pseudomonadati</taxon>
        <taxon>Pseudomonadota</taxon>
        <taxon>Gammaproteobacteria</taxon>
        <taxon>Lysobacterales</taxon>
        <taxon>Lysobacteraceae</taxon>
        <taxon>Stenotrophomonas</taxon>
    </lineage>
</organism>
<dbReference type="GO" id="GO:0006096">
    <property type="term" value="P:glycolytic process"/>
    <property type="evidence" value="ECO:0007669"/>
    <property type="project" value="InterPro"/>
</dbReference>
<dbReference type="Proteomes" id="UP000636938">
    <property type="component" value="Unassembled WGS sequence"/>
</dbReference>
<gene>
    <name evidence="6" type="ORF">H9654_04340</name>
</gene>
<dbReference type="EC" id="2.7.1.2" evidence="6"/>
<dbReference type="GO" id="GO:0005536">
    <property type="term" value="F:D-glucose binding"/>
    <property type="evidence" value="ECO:0007669"/>
    <property type="project" value="InterPro"/>
</dbReference>
<sequence>MQQRKIHEAVDIVVNTASYSAQRRVTHGPHSAGARVTAASHPAPTHVLSTAAPGFLAADVGGTHVRVARVEASGDAAHPVRVLDYRKYRNADHPGLGAILSDFLGDGMRPAHCVVATAGYAREDGTVITANVPWPLSARQLETEVGVQHVHIVNDFEAVAHAAAQVDASGVLQLCGPDSAPIGPTLVVGPGTGLGAALWIPTAHGPVVLATEAGQASLAASDELEMAILRHMLRARSHVSVEHALSGPGLINLYTALCALEDHPAVLGTPDAVTAAAIAGTDALARRALDVFCGLLGSTVGDMALLYGAHGGVYLAGGILPKIRDYLRASTFVARYLNKGPMSEALQRIPVKVVEHGQLGVIGAASWYLGQQPR</sequence>
<keyword evidence="2" id="KW-0547">Nucleotide-binding</keyword>
<name>A0A8X8FPD4_9GAMM</name>
<dbReference type="InterPro" id="IPR043129">
    <property type="entry name" value="ATPase_NBD"/>
</dbReference>
<dbReference type="Pfam" id="PF02685">
    <property type="entry name" value="Glucokinase"/>
    <property type="match status" value="1"/>
</dbReference>
<dbReference type="Gene3D" id="3.40.367.20">
    <property type="match status" value="1"/>
</dbReference>
<keyword evidence="3" id="KW-0418">Kinase</keyword>